<reference evidence="1 2" key="2">
    <citation type="submission" date="2020-03" db="EMBL/GenBank/DDBJ databases">
        <authorList>
            <person name="Ichikawa N."/>
            <person name="Kimura A."/>
            <person name="Kitahashi Y."/>
            <person name="Uohara A."/>
        </authorList>
    </citation>
    <scope>NUCLEOTIDE SEQUENCE [LARGE SCALE GENOMIC DNA]</scope>
    <source>
        <strain evidence="1 2">NBRC 108639</strain>
    </source>
</reference>
<dbReference type="Pfam" id="PF04655">
    <property type="entry name" value="APH_6_hur"/>
    <property type="match status" value="1"/>
</dbReference>
<dbReference type="SUPFAM" id="SSF56112">
    <property type="entry name" value="Protein kinase-like (PK-like)"/>
    <property type="match status" value="1"/>
</dbReference>
<keyword evidence="1" id="KW-0418">Kinase</keyword>
<name>A0A6V8K1F5_9ACTN</name>
<keyword evidence="2" id="KW-1185">Reference proteome</keyword>
<reference evidence="1 2" key="1">
    <citation type="submission" date="2020-03" db="EMBL/GenBank/DDBJ databases">
        <title>Whole genome shotgun sequence of Phytohabitans houttuyneae NBRC 108639.</title>
        <authorList>
            <person name="Komaki H."/>
            <person name="Tamura T."/>
        </authorList>
    </citation>
    <scope>NUCLEOTIDE SEQUENCE [LARGE SCALE GENOMIC DNA]</scope>
    <source>
        <strain evidence="1 2">NBRC 108639</strain>
    </source>
</reference>
<evidence type="ECO:0000313" key="1">
    <source>
        <dbReference type="EMBL" id="GFJ77420.1"/>
    </source>
</evidence>
<keyword evidence="1" id="KW-0808">Transferase</keyword>
<dbReference type="EMBL" id="BLPF01000001">
    <property type="protein sequence ID" value="GFJ77420.1"/>
    <property type="molecule type" value="Genomic_DNA"/>
</dbReference>
<dbReference type="Gene3D" id="1.10.510.10">
    <property type="entry name" value="Transferase(Phosphotransferase) domain 1"/>
    <property type="match status" value="1"/>
</dbReference>
<dbReference type="InterPro" id="IPR011009">
    <property type="entry name" value="Kinase-like_dom_sf"/>
</dbReference>
<organism evidence="1 2">
    <name type="scientific">Phytohabitans houttuyneae</name>
    <dbReference type="NCBI Taxonomy" id="1076126"/>
    <lineage>
        <taxon>Bacteria</taxon>
        <taxon>Bacillati</taxon>
        <taxon>Actinomycetota</taxon>
        <taxon>Actinomycetes</taxon>
        <taxon>Micromonosporales</taxon>
        <taxon>Micromonosporaceae</taxon>
    </lineage>
</organism>
<accession>A0A6V8K1F5</accession>
<dbReference type="AlphaFoldDB" id="A0A6V8K1F5"/>
<dbReference type="GO" id="GO:0019748">
    <property type="term" value="P:secondary metabolic process"/>
    <property type="evidence" value="ECO:0007669"/>
    <property type="project" value="InterPro"/>
</dbReference>
<sequence>MMAGVTGFVLPENLVDSVRSDRSPQRDAWLAGLPRLVDEVAGRWSLTVGPPFQPGGRSAWVAPARDRDGRDLVLKLAWRHDEARDEAAGLRAWDGGGVVRLYADATIAGTSVLLLERCRPGIALGETLPEVEQDRVVAGLLKQLWQAPADPGTFRPLQVMADSWAAEFQQRLADTPGRVDPGLARAAFERWRTLPATADRQVLLATDLHAGNILAADREPWLVIDPKPYLGDPTYDPVQHLLNCEQRLTADPVGLTCRMAGLLDLDPDRLRQWLFARCVQESLDEPGLLEVAAELAAR</sequence>
<evidence type="ECO:0000313" key="2">
    <source>
        <dbReference type="Proteomes" id="UP000482800"/>
    </source>
</evidence>
<dbReference type="Proteomes" id="UP000482800">
    <property type="component" value="Unassembled WGS sequence"/>
</dbReference>
<gene>
    <name evidence="1" type="ORF">Phou_016000</name>
</gene>
<proteinExistence type="predicted"/>
<dbReference type="GO" id="GO:0016773">
    <property type="term" value="F:phosphotransferase activity, alcohol group as acceptor"/>
    <property type="evidence" value="ECO:0007669"/>
    <property type="project" value="InterPro"/>
</dbReference>
<comment type="caution">
    <text evidence="1">The sequence shown here is derived from an EMBL/GenBank/DDBJ whole genome shotgun (WGS) entry which is preliminary data.</text>
</comment>
<protein>
    <submittedName>
        <fullName evidence="1">Streptomycin 6-kinase</fullName>
    </submittedName>
</protein>
<dbReference type="GO" id="GO:0016301">
    <property type="term" value="F:kinase activity"/>
    <property type="evidence" value="ECO:0007669"/>
    <property type="project" value="UniProtKB-KW"/>
</dbReference>
<dbReference type="InterPro" id="IPR006748">
    <property type="entry name" value="NH2Glyco/OHUrea_AB-resist_kin"/>
</dbReference>